<dbReference type="Pfam" id="PF03403">
    <property type="entry name" value="PAF-AH_p_II"/>
    <property type="match status" value="1"/>
</dbReference>
<sequence length="323" mass="35974">MKSVRWRLFAPLFVVILLAAGPRVTLAQAEVIDLPQNVDASRRRDVPMTFHLPKQREPQPLVLVSHGGSGSRHSMYALAVEMAEHGYVVLCLEHVTSNTDDVRRRMRTGGIGYRQALIACGEDKVPRKQRPLDVRFTIDQAERLNRDDARFRGRIDLSRIAIVGHSYGAYTAMVCSGVKPVGIRGDLTEPRIDLAIALSPQSANGNFFSRTSFSGVQIPFVGISGTGDIAGDGHRDFFRLMPDGDKHLLWFYDATHFSFSDPTGGPRRLLRPDTDVTHALQVIVPAILDCYLRKDTTLDQSTRDALVKKSLGGKVRKIEWDTK</sequence>
<dbReference type="AlphaFoldDB" id="F0SHN2"/>
<accession>F0SHN2</accession>
<evidence type="ECO:0000256" key="2">
    <source>
        <dbReference type="ARBA" id="ARBA00022963"/>
    </source>
</evidence>
<proteinExistence type="predicted"/>
<evidence type="ECO:0000256" key="3">
    <source>
        <dbReference type="ARBA" id="ARBA00023098"/>
    </source>
</evidence>
<dbReference type="PANTHER" id="PTHR10272:SF0">
    <property type="entry name" value="PLATELET-ACTIVATING FACTOR ACETYLHYDROLASE"/>
    <property type="match status" value="1"/>
</dbReference>
<keyword evidence="3" id="KW-0443">Lipid metabolism</keyword>
<protein>
    <recommendedName>
        <fullName evidence="6">Platelet-activating factor acetylhydrolase plasma/intracellular</fullName>
    </recommendedName>
</protein>
<evidence type="ECO:0000313" key="4">
    <source>
        <dbReference type="EMBL" id="ADY58470.1"/>
    </source>
</evidence>
<dbReference type="Proteomes" id="UP000006860">
    <property type="component" value="Chromosome"/>
</dbReference>
<dbReference type="EMBL" id="CP002546">
    <property type="protein sequence ID" value="ADY58470.1"/>
    <property type="molecule type" value="Genomic_DNA"/>
</dbReference>
<dbReference type="STRING" id="756272.Plabr_0847"/>
<evidence type="ECO:0008006" key="6">
    <source>
        <dbReference type="Google" id="ProtNLM"/>
    </source>
</evidence>
<dbReference type="SUPFAM" id="SSF53474">
    <property type="entry name" value="alpha/beta-Hydrolases"/>
    <property type="match status" value="1"/>
</dbReference>
<dbReference type="RefSeq" id="WP_013627210.1">
    <property type="nucleotide sequence ID" value="NC_015174.1"/>
</dbReference>
<keyword evidence="5" id="KW-1185">Reference proteome</keyword>
<dbReference type="eggNOG" id="COG4188">
    <property type="taxonomic scope" value="Bacteria"/>
</dbReference>
<dbReference type="GO" id="GO:0003847">
    <property type="term" value="F:1-alkyl-2-acetylglycerophosphocholine esterase activity"/>
    <property type="evidence" value="ECO:0007669"/>
    <property type="project" value="TreeGrafter"/>
</dbReference>
<dbReference type="HOGENOM" id="CLU_066851_0_0_0"/>
<dbReference type="GO" id="GO:0016042">
    <property type="term" value="P:lipid catabolic process"/>
    <property type="evidence" value="ECO:0007669"/>
    <property type="project" value="UniProtKB-KW"/>
</dbReference>
<gene>
    <name evidence="4" type="ordered locus">Plabr_0847</name>
</gene>
<dbReference type="InterPro" id="IPR029058">
    <property type="entry name" value="AB_hydrolase_fold"/>
</dbReference>
<evidence type="ECO:0000313" key="5">
    <source>
        <dbReference type="Proteomes" id="UP000006860"/>
    </source>
</evidence>
<keyword evidence="1" id="KW-0378">Hydrolase</keyword>
<dbReference type="Gene3D" id="3.40.50.1820">
    <property type="entry name" value="alpha/beta hydrolase"/>
    <property type="match status" value="1"/>
</dbReference>
<evidence type="ECO:0000256" key="1">
    <source>
        <dbReference type="ARBA" id="ARBA00022801"/>
    </source>
</evidence>
<reference evidence="5" key="1">
    <citation type="submission" date="2011-02" db="EMBL/GenBank/DDBJ databases">
        <title>The complete genome of Planctomyces brasiliensis DSM 5305.</title>
        <authorList>
            <person name="Lucas S."/>
            <person name="Copeland A."/>
            <person name="Lapidus A."/>
            <person name="Bruce D."/>
            <person name="Goodwin L."/>
            <person name="Pitluck S."/>
            <person name="Kyrpides N."/>
            <person name="Mavromatis K."/>
            <person name="Pagani I."/>
            <person name="Ivanova N."/>
            <person name="Ovchinnikova G."/>
            <person name="Lu M."/>
            <person name="Detter J.C."/>
            <person name="Han C."/>
            <person name="Land M."/>
            <person name="Hauser L."/>
            <person name="Markowitz V."/>
            <person name="Cheng J.-F."/>
            <person name="Hugenholtz P."/>
            <person name="Woyke T."/>
            <person name="Wu D."/>
            <person name="Tindall B."/>
            <person name="Pomrenke H.G."/>
            <person name="Brambilla E."/>
            <person name="Klenk H.-P."/>
            <person name="Eisen J.A."/>
        </authorList>
    </citation>
    <scope>NUCLEOTIDE SEQUENCE [LARGE SCALE GENOMIC DNA]</scope>
    <source>
        <strain evidence="5">ATCC 49424 / DSM 5305 / JCM 21570 / NBRC 103401 / IFAM 1448</strain>
    </source>
</reference>
<keyword evidence="2" id="KW-0442">Lipid degradation</keyword>
<dbReference type="PANTHER" id="PTHR10272">
    <property type="entry name" value="PLATELET-ACTIVATING FACTOR ACETYLHYDROLASE"/>
    <property type="match status" value="1"/>
</dbReference>
<organism evidence="4 5">
    <name type="scientific">Rubinisphaera brasiliensis (strain ATCC 49424 / DSM 5305 / JCM 21570 / IAM 15109 / NBRC 103401 / IFAM 1448)</name>
    <name type="common">Planctomyces brasiliensis</name>
    <dbReference type="NCBI Taxonomy" id="756272"/>
    <lineage>
        <taxon>Bacteria</taxon>
        <taxon>Pseudomonadati</taxon>
        <taxon>Planctomycetota</taxon>
        <taxon>Planctomycetia</taxon>
        <taxon>Planctomycetales</taxon>
        <taxon>Planctomycetaceae</taxon>
        <taxon>Rubinisphaera</taxon>
    </lineage>
</organism>
<dbReference type="KEGG" id="pbs:Plabr_0847"/>
<name>F0SHN2_RUBBR</name>